<dbReference type="RefSeq" id="WP_243326316.1">
    <property type="nucleotide sequence ID" value="NZ_JAKZMM010000046.1"/>
</dbReference>
<comment type="caution">
    <text evidence="2">The sequence shown here is derived from an EMBL/GenBank/DDBJ whole genome shotgun (WGS) entry which is preliminary data.</text>
</comment>
<dbReference type="EMBL" id="JAKZMM010000046">
    <property type="protein sequence ID" value="MCJ2381895.1"/>
    <property type="molecule type" value="Genomic_DNA"/>
</dbReference>
<dbReference type="Pfam" id="PF20244">
    <property type="entry name" value="DUF6599"/>
    <property type="match status" value="1"/>
</dbReference>
<dbReference type="PROSITE" id="PS51257">
    <property type="entry name" value="PROKAR_LIPOPROTEIN"/>
    <property type="match status" value="1"/>
</dbReference>
<sequence length="252" mass="28116">MMKGLLLTCLLCLSISCLEAQEMTVKRERVFTGTGLYGYMNGGAEQFLEYGVTKLTARDLEYDGEEYALEIYEMPTPEDAYGIYSLHVFRCQRADTLGCIDCLSPYQLQTVCGNRYVSLVFPSGSERAKLQADAVLRHFLSGEEAEKVEFPVAFQSLSPKSGILKFLRGKIGLSEVSSSLTHLLEGIQYTGVWFVEEGDLYRAVVCFETPDQLEALRKKLPAGQIRNTGDLFLECVGKEDENDSEPDGLFGF</sequence>
<name>A0ABT0C4L4_9BACT</name>
<proteinExistence type="predicted"/>
<evidence type="ECO:0000256" key="1">
    <source>
        <dbReference type="SAM" id="SignalP"/>
    </source>
</evidence>
<dbReference type="Proteomes" id="UP001165444">
    <property type="component" value="Unassembled WGS sequence"/>
</dbReference>
<feature type="chain" id="PRO_5045955800" evidence="1">
    <location>
        <begin position="21"/>
        <end position="252"/>
    </location>
</feature>
<protein>
    <submittedName>
        <fullName evidence="2">Uncharacterized protein</fullName>
    </submittedName>
</protein>
<keyword evidence="3" id="KW-1185">Reference proteome</keyword>
<evidence type="ECO:0000313" key="2">
    <source>
        <dbReference type="EMBL" id="MCJ2381895.1"/>
    </source>
</evidence>
<keyword evidence="1" id="KW-0732">Signal</keyword>
<organism evidence="2 3">
    <name type="scientific">Parabacteroides faecalis</name>
    <dbReference type="NCBI Taxonomy" id="2924040"/>
    <lineage>
        <taxon>Bacteria</taxon>
        <taxon>Pseudomonadati</taxon>
        <taxon>Bacteroidota</taxon>
        <taxon>Bacteroidia</taxon>
        <taxon>Bacteroidales</taxon>
        <taxon>Tannerellaceae</taxon>
        <taxon>Parabacteroides</taxon>
    </lineage>
</organism>
<evidence type="ECO:0000313" key="3">
    <source>
        <dbReference type="Proteomes" id="UP001165444"/>
    </source>
</evidence>
<accession>A0ABT0C4L4</accession>
<feature type="signal peptide" evidence="1">
    <location>
        <begin position="1"/>
        <end position="20"/>
    </location>
</feature>
<reference evidence="2 3" key="1">
    <citation type="submission" date="2022-03" db="EMBL/GenBank/DDBJ databases">
        <title>Parabacteroides sp. nov. isolated from swine feces.</title>
        <authorList>
            <person name="Bak J.E."/>
        </authorList>
    </citation>
    <scope>NUCLEOTIDE SEQUENCE [LARGE SCALE GENOMIC DNA]</scope>
    <source>
        <strain evidence="2 3">AGMB00274</strain>
    </source>
</reference>
<dbReference type="InterPro" id="IPR046534">
    <property type="entry name" value="DUF6599"/>
</dbReference>
<gene>
    <name evidence="2" type="ORF">MUN53_14990</name>
</gene>